<accession>A0AAV4B8X2</accession>
<dbReference type="Proteomes" id="UP000735302">
    <property type="component" value="Unassembled WGS sequence"/>
</dbReference>
<organism evidence="1 2">
    <name type="scientific">Plakobranchus ocellatus</name>
    <dbReference type="NCBI Taxonomy" id="259542"/>
    <lineage>
        <taxon>Eukaryota</taxon>
        <taxon>Metazoa</taxon>
        <taxon>Spiralia</taxon>
        <taxon>Lophotrochozoa</taxon>
        <taxon>Mollusca</taxon>
        <taxon>Gastropoda</taxon>
        <taxon>Heterobranchia</taxon>
        <taxon>Euthyneura</taxon>
        <taxon>Panpulmonata</taxon>
        <taxon>Sacoglossa</taxon>
        <taxon>Placobranchoidea</taxon>
        <taxon>Plakobranchidae</taxon>
        <taxon>Plakobranchus</taxon>
    </lineage>
</organism>
<dbReference type="EMBL" id="BLXT01004630">
    <property type="protein sequence ID" value="GFO15892.1"/>
    <property type="molecule type" value="Genomic_DNA"/>
</dbReference>
<proteinExistence type="predicted"/>
<evidence type="ECO:0000313" key="2">
    <source>
        <dbReference type="Proteomes" id="UP000735302"/>
    </source>
</evidence>
<gene>
    <name evidence="1" type="ORF">PoB_004239700</name>
</gene>
<protein>
    <submittedName>
        <fullName evidence="1">Uncharacterized protein</fullName>
    </submittedName>
</protein>
<keyword evidence="2" id="KW-1185">Reference proteome</keyword>
<sequence>MERETEQVGLGDGSGFTWGDGGCWFGKVQGFGSERHSLFTMCVDASSRLPLHFVPLLATSFHDAFHLHALFGGGELVAQWLVSPPRDLQGPFCRGFEPRHRHPGLTEGLKA</sequence>
<reference evidence="1 2" key="1">
    <citation type="journal article" date="2021" name="Elife">
        <title>Chloroplast acquisition without the gene transfer in kleptoplastic sea slugs, Plakobranchus ocellatus.</title>
        <authorList>
            <person name="Maeda T."/>
            <person name="Takahashi S."/>
            <person name="Yoshida T."/>
            <person name="Shimamura S."/>
            <person name="Takaki Y."/>
            <person name="Nagai Y."/>
            <person name="Toyoda A."/>
            <person name="Suzuki Y."/>
            <person name="Arimoto A."/>
            <person name="Ishii H."/>
            <person name="Satoh N."/>
            <person name="Nishiyama T."/>
            <person name="Hasebe M."/>
            <person name="Maruyama T."/>
            <person name="Minagawa J."/>
            <person name="Obokata J."/>
            <person name="Shigenobu S."/>
        </authorList>
    </citation>
    <scope>NUCLEOTIDE SEQUENCE [LARGE SCALE GENOMIC DNA]</scope>
</reference>
<comment type="caution">
    <text evidence="1">The sequence shown here is derived from an EMBL/GenBank/DDBJ whole genome shotgun (WGS) entry which is preliminary data.</text>
</comment>
<dbReference type="AlphaFoldDB" id="A0AAV4B8X2"/>
<evidence type="ECO:0000313" key="1">
    <source>
        <dbReference type="EMBL" id="GFO15892.1"/>
    </source>
</evidence>
<name>A0AAV4B8X2_9GAST</name>